<dbReference type="EMBL" id="CP032050">
    <property type="protein sequence ID" value="AYN67919.1"/>
    <property type="molecule type" value="Genomic_DNA"/>
</dbReference>
<dbReference type="Proteomes" id="UP000276309">
    <property type="component" value="Chromosome"/>
</dbReference>
<gene>
    <name evidence="1" type="ORF">D1013_11295</name>
</gene>
<evidence type="ECO:0000313" key="1">
    <source>
        <dbReference type="EMBL" id="AYN67919.1"/>
    </source>
</evidence>
<reference evidence="1 2" key="1">
    <citation type="submission" date="2018-08" db="EMBL/GenBank/DDBJ databases">
        <title>The reduced genetic potential of extracellular carbohydrate catabolism in Euzebyella marina RN62, a Flavobacteriia bacterium isolated from the hadal water.</title>
        <authorList>
            <person name="Xue C."/>
        </authorList>
    </citation>
    <scope>NUCLEOTIDE SEQUENCE [LARGE SCALE GENOMIC DNA]</scope>
    <source>
        <strain evidence="1 2">RN62</strain>
    </source>
</reference>
<sequence>MNKHLLYLSLFFLAACGSNEKPNSNVHFSGEIVNPTSNQVVLYKGDEIIDSAKLDNNNRFLFTFDSISEGLYHFNHDPEVQYIFLENGDSIVIRLNTVDFDESLIFSGRGEEVNNFLLELFLANEEEASKIRSYYWLKPEEFAQKIDSLKADKLAVLDDLKSESELSEKEEKIAFASVFYTYNMYKEGYPFRHRRRTKNEVVDELPDNFYDYRSDITFNDNDLTYLRPYYNFVKNHVGNLSYVHCSNDCDDDELIARNNLHFSKHKLHIIDSLVAEKELKDNLFRNVAFDYLLKVHDSEENNEQFINGFHELSSNNRHIEEINTLYEGIKNIQPNKTIPGIQVLDFDGNKISLPEIASDNNTVFYFWSGIDRKHFENIKKRIDKLSEEKPKYNYVGINIKTEEGHWKALLESSGLDPKNQYRAPNFDELTKALIVYPLNKCIITKKEVIVDAFANVYGPL</sequence>
<proteinExistence type="predicted"/>
<keyword evidence="2" id="KW-1185">Reference proteome</keyword>
<dbReference type="RefSeq" id="WP_121848934.1">
    <property type="nucleotide sequence ID" value="NZ_CP032050.1"/>
</dbReference>
<dbReference type="OrthoDB" id="1146847at2"/>
<dbReference type="KEGG" id="emar:D1013_11295"/>
<name>A0A3G2L6M1_9FLAO</name>
<dbReference type="AlphaFoldDB" id="A0A3G2L6M1"/>
<evidence type="ECO:0000313" key="2">
    <source>
        <dbReference type="Proteomes" id="UP000276309"/>
    </source>
</evidence>
<protein>
    <submittedName>
        <fullName evidence="1">Transaldolase</fullName>
    </submittedName>
</protein>
<organism evidence="1 2">
    <name type="scientific">Euzebyella marina</name>
    <dbReference type="NCBI Taxonomy" id="1761453"/>
    <lineage>
        <taxon>Bacteria</taxon>
        <taxon>Pseudomonadati</taxon>
        <taxon>Bacteroidota</taxon>
        <taxon>Flavobacteriia</taxon>
        <taxon>Flavobacteriales</taxon>
        <taxon>Flavobacteriaceae</taxon>
        <taxon>Euzebyella</taxon>
    </lineage>
</organism>
<accession>A0A3G2L6M1</accession>
<dbReference type="PROSITE" id="PS51257">
    <property type="entry name" value="PROKAR_LIPOPROTEIN"/>
    <property type="match status" value="1"/>
</dbReference>